<evidence type="ECO:0000313" key="1">
    <source>
        <dbReference type="Proteomes" id="UP000887579"/>
    </source>
</evidence>
<sequence>ILEKDPSTGLGLTLVDGAVEDIKGVYVKSVSTDGDAKRKGIEKGDCIQAINGISLVDKTRHDAVELVKQSGREVELDIMRFPCITQILGHERQTSKDESLGGTNGFGTTSSTTTTTTNNNGGYRKVPPSKNELLVGKRPSVSRTPPANRKVTPTSKNVRQRAASDFGAIGDALPVLKSEDLLAGFEKARRRTRSNSGSDNESDGEAHRGEYRL</sequence>
<evidence type="ECO:0000313" key="2">
    <source>
        <dbReference type="WBParaSite" id="ES5_v2.g29762.t1"/>
    </source>
</evidence>
<dbReference type="WBParaSite" id="ES5_v2.g29762.t1">
    <property type="protein sequence ID" value="ES5_v2.g29762.t1"/>
    <property type="gene ID" value="ES5_v2.g29762"/>
</dbReference>
<name>A0AC34GJ75_9BILA</name>
<organism evidence="1 2">
    <name type="scientific">Panagrolaimus sp. ES5</name>
    <dbReference type="NCBI Taxonomy" id="591445"/>
    <lineage>
        <taxon>Eukaryota</taxon>
        <taxon>Metazoa</taxon>
        <taxon>Ecdysozoa</taxon>
        <taxon>Nematoda</taxon>
        <taxon>Chromadorea</taxon>
        <taxon>Rhabditida</taxon>
        <taxon>Tylenchina</taxon>
        <taxon>Panagrolaimomorpha</taxon>
        <taxon>Panagrolaimoidea</taxon>
        <taxon>Panagrolaimidae</taxon>
        <taxon>Panagrolaimus</taxon>
    </lineage>
</organism>
<protein>
    <submittedName>
        <fullName evidence="2">PDZ domain-containing protein</fullName>
    </submittedName>
</protein>
<proteinExistence type="predicted"/>
<dbReference type="Proteomes" id="UP000887579">
    <property type="component" value="Unplaced"/>
</dbReference>
<reference evidence="2" key="1">
    <citation type="submission" date="2022-11" db="UniProtKB">
        <authorList>
            <consortium name="WormBaseParasite"/>
        </authorList>
    </citation>
    <scope>IDENTIFICATION</scope>
</reference>
<accession>A0AC34GJ75</accession>